<accession>A0A803L686</accession>
<dbReference type="Pfam" id="PF00501">
    <property type="entry name" value="AMP-binding"/>
    <property type="match status" value="1"/>
</dbReference>
<keyword evidence="6" id="KW-0732">Signal</keyword>
<dbReference type="InterPro" id="IPR042099">
    <property type="entry name" value="ANL_N_sf"/>
</dbReference>
<feature type="signal peptide" evidence="6">
    <location>
        <begin position="1"/>
        <end position="19"/>
    </location>
</feature>
<dbReference type="Pfam" id="PF13193">
    <property type="entry name" value="AMP-binding_C"/>
    <property type="match status" value="1"/>
</dbReference>
<proteinExistence type="inferred from homology"/>
<feature type="chain" id="PRO_5031119829" description="4-coumarate--CoA ligase" evidence="6">
    <location>
        <begin position="20"/>
        <end position="477"/>
    </location>
</feature>
<keyword evidence="5" id="KW-0812">Transmembrane</keyword>
<evidence type="ECO:0000259" key="7">
    <source>
        <dbReference type="Pfam" id="PF00501"/>
    </source>
</evidence>
<comment type="catalytic activity">
    <reaction evidence="4">
        <text>(E)-4-coumarate + ATP + CoA = (E)-4-coumaroyl-CoA + AMP + diphosphate</text>
        <dbReference type="Rhea" id="RHEA:19641"/>
        <dbReference type="ChEBI" id="CHEBI:12876"/>
        <dbReference type="ChEBI" id="CHEBI:30616"/>
        <dbReference type="ChEBI" id="CHEBI:33019"/>
        <dbReference type="ChEBI" id="CHEBI:57287"/>
        <dbReference type="ChEBI" id="CHEBI:85008"/>
        <dbReference type="ChEBI" id="CHEBI:456215"/>
        <dbReference type="EC" id="6.2.1.12"/>
    </reaction>
    <physiologicalReaction direction="left-to-right" evidence="4">
        <dbReference type="Rhea" id="RHEA:19642"/>
    </physiologicalReaction>
</comment>
<dbReference type="SUPFAM" id="SSF56801">
    <property type="entry name" value="Acetyl-CoA synthetase-like"/>
    <property type="match status" value="1"/>
</dbReference>
<evidence type="ECO:0000256" key="5">
    <source>
        <dbReference type="SAM" id="Phobius"/>
    </source>
</evidence>
<dbReference type="FunFam" id="3.30.300.30:FF:000007">
    <property type="entry name" value="4-coumarate--CoA ligase 2"/>
    <property type="match status" value="1"/>
</dbReference>
<dbReference type="OMA" id="AISHYNV"/>
<sequence length="477" mass="51844">MASATLFLLILHLGAIVTPMNPLSSFSEAKKQTLNSHAKLAFTLPENAEKLSSLGLKTIQVVTNVLIKETQNFPEFSNLIFGKIHEKTPFLPPKINQDDTAAILYSSGTSGASKGVMLTHRNLIATLELFVRFEASQYKEIMDHKRNVYLAVMPMFHVYGLALFGVGLISLGTSIVVMTKFDINEVVKVIDKFKVTHFPLVPPILGALTAKARSLGGVFGVSQLCSLKQVSCGAAPLTTKILADFLHTFPTVDFIQGYGMTETTAVGTRGFNAPGKTHKYTSIGLLAPNMEAKVVNCSTGSCMPPGKAGELLLRGPGIMKGYFNNAEATRQTIDENGWLLTGDIVYFDNDGYIYVIDRLKDIIKYKGFQEFGFLSNSHLQIAPADLETILVSHPEIADVAVTGVADDKAGEIPVAFVVKKPGSLLSRNDIVKYVADMVAPHKKVREVVFVNSIPKSVAGKVLRRNLKNLLPSNSSKL</sequence>
<evidence type="ECO:0000256" key="1">
    <source>
        <dbReference type="ARBA" id="ARBA00006432"/>
    </source>
</evidence>
<feature type="domain" description="AMP-binding enzyme C-terminal" evidence="8">
    <location>
        <begin position="386"/>
        <end position="460"/>
    </location>
</feature>
<dbReference type="InterPro" id="IPR020845">
    <property type="entry name" value="AMP-binding_CS"/>
</dbReference>
<dbReference type="GO" id="GO:0016207">
    <property type="term" value="F:4-coumarate-CoA ligase activity"/>
    <property type="evidence" value="ECO:0007669"/>
    <property type="project" value="UniProtKB-EC"/>
</dbReference>
<dbReference type="PANTHER" id="PTHR24096:SF149">
    <property type="entry name" value="AMP-BINDING DOMAIN-CONTAINING PROTEIN-RELATED"/>
    <property type="match status" value="1"/>
</dbReference>
<dbReference type="GO" id="GO:0005777">
    <property type="term" value="C:peroxisome"/>
    <property type="evidence" value="ECO:0007669"/>
    <property type="project" value="TreeGrafter"/>
</dbReference>
<comment type="similarity">
    <text evidence="1">Belongs to the ATP-dependent AMP-binding enzyme family.</text>
</comment>
<dbReference type="Gramene" id="AUR62007375-RA">
    <property type="protein sequence ID" value="AUR62007375-RA:cds"/>
    <property type="gene ID" value="AUR62007375"/>
</dbReference>
<evidence type="ECO:0000256" key="3">
    <source>
        <dbReference type="ARBA" id="ARBA00022598"/>
    </source>
</evidence>
<reference evidence="9" key="2">
    <citation type="submission" date="2021-03" db="UniProtKB">
        <authorList>
            <consortium name="EnsemblPlants"/>
        </authorList>
    </citation>
    <scope>IDENTIFICATION</scope>
</reference>
<evidence type="ECO:0000256" key="4">
    <source>
        <dbReference type="ARBA" id="ARBA00034252"/>
    </source>
</evidence>
<dbReference type="AlphaFoldDB" id="A0A803L686"/>
<keyword evidence="5" id="KW-1133">Transmembrane helix</keyword>
<keyword evidence="5" id="KW-0472">Membrane</keyword>
<evidence type="ECO:0000313" key="10">
    <source>
        <dbReference type="Proteomes" id="UP000596660"/>
    </source>
</evidence>
<evidence type="ECO:0000256" key="6">
    <source>
        <dbReference type="SAM" id="SignalP"/>
    </source>
</evidence>
<dbReference type="PROSITE" id="PS00455">
    <property type="entry name" value="AMP_BINDING"/>
    <property type="match status" value="1"/>
</dbReference>
<evidence type="ECO:0000259" key="8">
    <source>
        <dbReference type="Pfam" id="PF13193"/>
    </source>
</evidence>
<feature type="transmembrane region" description="Helical" evidence="5">
    <location>
        <begin position="156"/>
        <end position="178"/>
    </location>
</feature>
<dbReference type="Gene3D" id="3.40.50.12780">
    <property type="entry name" value="N-terminal domain of ligase-like"/>
    <property type="match status" value="1"/>
</dbReference>
<keyword evidence="3" id="KW-0436">Ligase</keyword>
<dbReference type="EC" id="6.2.1.12" evidence="2"/>
<feature type="domain" description="AMP-dependent synthetase/ligase" evidence="7">
    <location>
        <begin position="10"/>
        <end position="323"/>
    </location>
</feature>
<evidence type="ECO:0000313" key="9">
    <source>
        <dbReference type="EnsemblPlants" id="AUR62007375-RA:cds"/>
    </source>
</evidence>
<dbReference type="InterPro" id="IPR000873">
    <property type="entry name" value="AMP-dep_synth/lig_dom"/>
</dbReference>
<dbReference type="EnsemblPlants" id="AUR62007375-RA">
    <property type="protein sequence ID" value="AUR62007375-RA:cds"/>
    <property type="gene ID" value="AUR62007375"/>
</dbReference>
<dbReference type="Gene3D" id="3.30.300.30">
    <property type="match status" value="1"/>
</dbReference>
<evidence type="ECO:0000256" key="2">
    <source>
        <dbReference type="ARBA" id="ARBA00012959"/>
    </source>
</evidence>
<dbReference type="GO" id="GO:0006744">
    <property type="term" value="P:ubiquinone biosynthetic process"/>
    <property type="evidence" value="ECO:0007669"/>
    <property type="project" value="TreeGrafter"/>
</dbReference>
<name>A0A803L686_CHEQI</name>
<keyword evidence="10" id="KW-1185">Reference proteome</keyword>
<dbReference type="InterPro" id="IPR025110">
    <property type="entry name" value="AMP-bd_C"/>
</dbReference>
<protein>
    <recommendedName>
        <fullName evidence="2">4-coumarate--CoA ligase</fullName>
        <ecNumber evidence="2">6.2.1.12</ecNumber>
    </recommendedName>
</protein>
<dbReference type="Proteomes" id="UP000596660">
    <property type="component" value="Unplaced"/>
</dbReference>
<organism evidence="9 10">
    <name type="scientific">Chenopodium quinoa</name>
    <name type="common">Quinoa</name>
    <dbReference type="NCBI Taxonomy" id="63459"/>
    <lineage>
        <taxon>Eukaryota</taxon>
        <taxon>Viridiplantae</taxon>
        <taxon>Streptophyta</taxon>
        <taxon>Embryophyta</taxon>
        <taxon>Tracheophyta</taxon>
        <taxon>Spermatophyta</taxon>
        <taxon>Magnoliopsida</taxon>
        <taxon>eudicotyledons</taxon>
        <taxon>Gunneridae</taxon>
        <taxon>Pentapetalae</taxon>
        <taxon>Caryophyllales</taxon>
        <taxon>Chenopodiaceae</taxon>
        <taxon>Chenopodioideae</taxon>
        <taxon>Atripliceae</taxon>
        <taxon>Chenopodium</taxon>
    </lineage>
</organism>
<reference evidence="9" key="1">
    <citation type="journal article" date="2017" name="Nature">
        <title>The genome of Chenopodium quinoa.</title>
        <authorList>
            <person name="Jarvis D.E."/>
            <person name="Ho Y.S."/>
            <person name="Lightfoot D.J."/>
            <person name="Schmoeckel S.M."/>
            <person name="Li B."/>
            <person name="Borm T.J.A."/>
            <person name="Ohyanagi H."/>
            <person name="Mineta K."/>
            <person name="Michell C.T."/>
            <person name="Saber N."/>
            <person name="Kharbatia N.M."/>
            <person name="Rupper R.R."/>
            <person name="Sharp A.R."/>
            <person name="Dally N."/>
            <person name="Boughton B.A."/>
            <person name="Woo Y.H."/>
            <person name="Gao G."/>
            <person name="Schijlen E.G.W.M."/>
            <person name="Guo X."/>
            <person name="Momin A.A."/>
            <person name="Negrao S."/>
            <person name="Al-Babili S."/>
            <person name="Gehring C."/>
            <person name="Roessner U."/>
            <person name="Jung C."/>
            <person name="Murphy K."/>
            <person name="Arold S.T."/>
            <person name="Gojobori T."/>
            <person name="van der Linden C.G."/>
            <person name="van Loo E.N."/>
            <person name="Jellen E.N."/>
            <person name="Maughan P.J."/>
            <person name="Tester M."/>
        </authorList>
    </citation>
    <scope>NUCLEOTIDE SEQUENCE [LARGE SCALE GENOMIC DNA]</scope>
    <source>
        <strain evidence="9">cv. PI 614886</strain>
    </source>
</reference>
<dbReference type="InterPro" id="IPR045851">
    <property type="entry name" value="AMP-bd_C_sf"/>
</dbReference>
<dbReference type="PANTHER" id="PTHR24096">
    <property type="entry name" value="LONG-CHAIN-FATTY-ACID--COA LIGASE"/>
    <property type="match status" value="1"/>
</dbReference>